<name>A0A151QPW9_CAJCA</name>
<proteinExistence type="predicted"/>
<dbReference type="Proteomes" id="UP000075243">
    <property type="component" value="Unassembled WGS sequence"/>
</dbReference>
<dbReference type="Gramene" id="C.cajan_45426.t">
    <property type="protein sequence ID" value="C.cajan_45426.t"/>
    <property type="gene ID" value="C.cajan_45426"/>
</dbReference>
<evidence type="ECO:0000313" key="2">
    <source>
        <dbReference type="EMBL" id="KYP32353.1"/>
    </source>
</evidence>
<keyword evidence="3" id="KW-1185">Reference proteome</keyword>
<dbReference type="InterPro" id="IPR021109">
    <property type="entry name" value="Peptidase_aspartic_dom_sf"/>
</dbReference>
<evidence type="ECO:0008006" key="4">
    <source>
        <dbReference type="Google" id="ProtNLM"/>
    </source>
</evidence>
<dbReference type="AlphaFoldDB" id="A0A151QPW9"/>
<sequence length="410" mass="47134">MKAPLKPLLLTLMIEGHELNKVFVDEGETINILPRTMLKRSGKTLVDLKPHNILISDYAGKSSHPEGIILLDVQIGSVKRTTMFIVTPSKANVNVLLGQEWIHGVGVVPSTIHQKIFFWNDGEGLEALDADQKEYEVGMYFVDQQLTAFAKTKPSNAHNANMLEDQEGFKKILCWDVHRGFVIRIEGMDVTLTVVKECVDKAVRIAKEKEDKKTKNDQENQEVENKKKEASVPETKLDCVFNDSPLGFENSRSEEYKLESQLFEFYTNNEYKDCSAWYYEEMRNLDRGLVEHRLLTILGKKPMKQSPRRFALKVIYKIKEEIERLLKAKFIRTLRYAEWISNIVPVIKKNGKLRVCIDFRDLNLATPSVKAQVIADFLVDHSNLIKQENFVTMKPWELFFNGSKHKLGTG</sequence>
<dbReference type="CDD" id="cd00303">
    <property type="entry name" value="retropepsin_like"/>
    <property type="match status" value="1"/>
</dbReference>
<evidence type="ECO:0000313" key="3">
    <source>
        <dbReference type="Proteomes" id="UP000075243"/>
    </source>
</evidence>
<dbReference type="SUPFAM" id="SSF56672">
    <property type="entry name" value="DNA/RNA polymerases"/>
    <property type="match status" value="1"/>
</dbReference>
<dbReference type="OMA" id="EGHELNK"/>
<dbReference type="EMBL" id="KQ485330">
    <property type="protein sequence ID" value="KYP32353.1"/>
    <property type="molecule type" value="Genomic_DNA"/>
</dbReference>
<evidence type="ECO:0000256" key="1">
    <source>
        <dbReference type="SAM" id="MobiDB-lite"/>
    </source>
</evidence>
<accession>A0A151QPW9</accession>
<dbReference type="Gene3D" id="2.40.70.10">
    <property type="entry name" value="Acid Proteases"/>
    <property type="match status" value="1"/>
</dbReference>
<organism evidence="2 3">
    <name type="scientific">Cajanus cajan</name>
    <name type="common">Pigeon pea</name>
    <name type="synonym">Cajanus indicus</name>
    <dbReference type="NCBI Taxonomy" id="3821"/>
    <lineage>
        <taxon>Eukaryota</taxon>
        <taxon>Viridiplantae</taxon>
        <taxon>Streptophyta</taxon>
        <taxon>Embryophyta</taxon>
        <taxon>Tracheophyta</taxon>
        <taxon>Spermatophyta</taxon>
        <taxon>Magnoliopsida</taxon>
        <taxon>eudicotyledons</taxon>
        <taxon>Gunneridae</taxon>
        <taxon>Pentapetalae</taxon>
        <taxon>rosids</taxon>
        <taxon>fabids</taxon>
        <taxon>Fabales</taxon>
        <taxon>Fabaceae</taxon>
        <taxon>Papilionoideae</taxon>
        <taxon>50 kb inversion clade</taxon>
        <taxon>NPAAA clade</taxon>
        <taxon>indigoferoid/millettioid clade</taxon>
        <taxon>Phaseoleae</taxon>
        <taxon>Cajanus</taxon>
    </lineage>
</organism>
<dbReference type="PANTHER" id="PTHR33240:SF15">
    <property type="entry name" value="GAG-PRO-LIKE PROTEIN"/>
    <property type="match status" value="1"/>
</dbReference>
<protein>
    <recommendedName>
        <fullName evidence="4">Transposon Ty3-I Gag-Pol polyprotein</fullName>
    </recommendedName>
</protein>
<feature type="region of interest" description="Disordered" evidence="1">
    <location>
        <begin position="210"/>
        <end position="230"/>
    </location>
</feature>
<gene>
    <name evidence="2" type="ORF">KK1_046993</name>
</gene>
<dbReference type="InterPro" id="IPR043502">
    <property type="entry name" value="DNA/RNA_pol_sf"/>
</dbReference>
<reference evidence="2" key="1">
    <citation type="journal article" date="2012" name="Nat. Biotechnol.">
        <title>Draft genome sequence of pigeonpea (Cajanus cajan), an orphan legume crop of resource-poor farmers.</title>
        <authorList>
            <person name="Varshney R.K."/>
            <person name="Chen W."/>
            <person name="Li Y."/>
            <person name="Bharti A.K."/>
            <person name="Saxena R.K."/>
            <person name="Schlueter J.A."/>
            <person name="Donoghue M.T."/>
            <person name="Azam S."/>
            <person name="Fan G."/>
            <person name="Whaley A.M."/>
            <person name="Farmer A.D."/>
            <person name="Sheridan J."/>
            <person name="Iwata A."/>
            <person name="Tuteja R."/>
            <person name="Penmetsa R.V."/>
            <person name="Wu W."/>
            <person name="Upadhyaya H.D."/>
            <person name="Yang S.P."/>
            <person name="Shah T."/>
            <person name="Saxena K.B."/>
            <person name="Michael T."/>
            <person name="McCombie W.R."/>
            <person name="Yang B."/>
            <person name="Zhang G."/>
            <person name="Yang H."/>
            <person name="Wang J."/>
            <person name="Spillane C."/>
            <person name="Cook D.R."/>
            <person name="May G.D."/>
            <person name="Xu X."/>
            <person name="Jackson S.A."/>
        </authorList>
    </citation>
    <scope>NUCLEOTIDE SEQUENCE [LARGE SCALE GENOMIC DNA]</scope>
</reference>
<dbReference type="PANTHER" id="PTHR33240">
    <property type="entry name" value="OS08G0508500 PROTEIN"/>
    <property type="match status" value="1"/>
</dbReference>
<dbReference type="Gene3D" id="3.10.10.10">
    <property type="entry name" value="HIV Type 1 Reverse Transcriptase, subunit A, domain 1"/>
    <property type="match status" value="1"/>
</dbReference>